<dbReference type="PANTHER" id="PTHR11475:SF4">
    <property type="entry name" value="CHORION PEROXIDASE"/>
    <property type="match status" value="1"/>
</dbReference>
<sequence length="537" mass="58151">MQHGVKDTFEVSGEKQVIAGVSLEPEGQGFRFGRIFGNLPPYKPTDTSLAALGATMTTAKAPSDSSIPAGYTYFGQFIDHDITLDGSEGLPQDLKDGISVDDMKQLRSPSLDLDSVYGWADTGQTFRHPDGLCLRLGHTTGIQPPAPTGPGADVDVAGHDVPRRANGEADISDPRNDENLIIQQIHNAFLRFHNKVAAELRAAAHPTVSNAVIFAQARDLVTRHYQWLVLGDFVRRIVDANVFDDVLGIPKLDHGRQVTPNPLIFKVAAMQTPPMPLEFSAAAFRLGHPMVRDGYSWNKIFGDRDTSFALFFQFTHLSGIVGGSGLPTFPSNWIADWRRMFPLEDVAGFPPFVRGSNIPSGEIPLNLASKIDTSLAEELGRLPKGGGNLAARNLVRGSRNGLPSGQDVAAEIIRCGDKKTKILTPDEILNGLDDNKKPAVTNAEFHMKTPLWFYILREAEIAGGDNLGRVGSRIVLETFLALIRCSLTSIFAASAAHPGKLDVFSPQESPLRTPGGEPILTMAHLLAYVGDVNPLGD</sequence>
<keyword evidence="4" id="KW-0575">Peroxidase</keyword>
<keyword evidence="2" id="KW-0964">Secreted</keyword>
<evidence type="ECO:0000313" key="5">
    <source>
        <dbReference type="Proteomes" id="UP001161580"/>
    </source>
</evidence>
<reference evidence="4" key="1">
    <citation type="submission" date="2022-03" db="EMBL/GenBank/DDBJ databases">
        <title>Fererhizobium litorale gen. nov., sp. nov., isolated from sandy sediments of the Sea of Japan seashore.</title>
        <authorList>
            <person name="Romanenko L."/>
            <person name="Kurilenko V."/>
            <person name="Otstavnykh N."/>
            <person name="Svetashev V."/>
            <person name="Tekutyeva L."/>
            <person name="Isaeva M."/>
            <person name="Mikhailov V."/>
        </authorList>
    </citation>
    <scope>NUCLEOTIDE SEQUENCE</scope>
    <source>
        <strain evidence="4">KMM 9576</strain>
    </source>
</reference>
<dbReference type="GO" id="GO:0006979">
    <property type="term" value="P:response to oxidative stress"/>
    <property type="evidence" value="ECO:0007669"/>
    <property type="project" value="InterPro"/>
</dbReference>
<dbReference type="InterPro" id="IPR010255">
    <property type="entry name" value="Haem_peroxidase_sf"/>
</dbReference>
<protein>
    <submittedName>
        <fullName evidence="4">Heme peroxidase family protein</fullName>
    </submittedName>
</protein>
<dbReference type="Proteomes" id="UP001161580">
    <property type="component" value="Unassembled WGS sequence"/>
</dbReference>
<dbReference type="EMBL" id="JALDYZ010000006">
    <property type="protein sequence ID" value="MDI7922960.1"/>
    <property type="molecule type" value="Genomic_DNA"/>
</dbReference>
<evidence type="ECO:0000256" key="3">
    <source>
        <dbReference type="ARBA" id="ARBA00023180"/>
    </source>
</evidence>
<evidence type="ECO:0000256" key="2">
    <source>
        <dbReference type="ARBA" id="ARBA00022525"/>
    </source>
</evidence>
<gene>
    <name evidence="4" type="ORF">MRS75_12805</name>
</gene>
<accession>A0AAE3QD49</accession>
<dbReference type="GO" id="GO:0004601">
    <property type="term" value="F:peroxidase activity"/>
    <property type="evidence" value="ECO:0007669"/>
    <property type="project" value="UniProtKB-KW"/>
</dbReference>
<dbReference type="InterPro" id="IPR037120">
    <property type="entry name" value="Haem_peroxidase_sf_animal"/>
</dbReference>
<dbReference type="RefSeq" id="WP_311794379.1">
    <property type="nucleotide sequence ID" value="NZ_JALDYZ010000006.1"/>
</dbReference>
<evidence type="ECO:0000256" key="1">
    <source>
        <dbReference type="ARBA" id="ARBA00004613"/>
    </source>
</evidence>
<dbReference type="Gene3D" id="1.10.640.10">
    <property type="entry name" value="Haem peroxidase domain superfamily, animal type"/>
    <property type="match status" value="1"/>
</dbReference>
<dbReference type="CDD" id="cd09819">
    <property type="entry name" value="An_peroxidase_bacterial_1"/>
    <property type="match status" value="1"/>
</dbReference>
<dbReference type="PANTHER" id="PTHR11475">
    <property type="entry name" value="OXIDASE/PEROXIDASE"/>
    <property type="match status" value="1"/>
</dbReference>
<dbReference type="GO" id="GO:0020037">
    <property type="term" value="F:heme binding"/>
    <property type="evidence" value="ECO:0007669"/>
    <property type="project" value="InterPro"/>
</dbReference>
<dbReference type="SUPFAM" id="SSF48113">
    <property type="entry name" value="Heme-dependent peroxidases"/>
    <property type="match status" value="1"/>
</dbReference>
<keyword evidence="5" id="KW-1185">Reference proteome</keyword>
<comment type="caution">
    <text evidence="4">The sequence shown here is derived from an EMBL/GenBank/DDBJ whole genome shotgun (WGS) entry which is preliminary data.</text>
</comment>
<keyword evidence="4" id="KW-0560">Oxidoreductase</keyword>
<dbReference type="AlphaFoldDB" id="A0AAE3QD49"/>
<comment type="subcellular location">
    <subcellularLocation>
        <location evidence="1">Secreted</location>
    </subcellularLocation>
</comment>
<dbReference type="GO" id="GO:0005576">
    <property type="term" value="C:extracellular region"/>
    <property type="evidence" value="ECO:0007669"/>
    <property type="project" value="UniProtKB-SubCell"/>
</dbReference>
<dbReference type="PROSITE" id="PS50292">
    <property type="entry name" value="PEROXIDASE_3"/>
    <property type="match status" value="1"/>
</dbReference>
<dbReference type="InterPro" id="IPR019791">
    <property type="entry name" value="Haem_peroxidase_animal"/>
</dbReference>
<name>A0AAE3QD49_9HYPH</name>
<evidence type="ECO:0000313" key="4">
    <source>
        <dbReference type="EMBL" id="MDI7922960.1"/>
    </source>
</evidence>
<dbReference type="Pfam" id="PF03098">
    <property type="entry name" value="An_peroxidase"/>
    <property type="match status" value="1"/>
</dbReference>
<organism evidence="4 5">
    <name type="scientific">Ferirhizobium litorale</name>
    <dbReference type="NCBI Taxonomy" id="2927786"/>
    <lineage>
        <taxon>Bacteria</taxon>
        <taxon>Pseudomonadati</taxon>
        <taxon>Pseudomonadota</taxon>
        <taxon>Alphaproteobacteria</taxon>
        <taxon>Hyphomicrobiales</taxon>
        <taxon>Rhizobiaceae</taxon>
        <taxon>Ferirhizobium</taxon>
    </lineage>
</organism>
<keyword evidence="3" id="KW-0325">Glycoprotein</keyword>
<proteinExistence type="predicted"/>